<evidence type="ECO:0000313" key="2">
    <source>
        <dbReference type="Proteomes" id="UP000591131"/>
    </source>
</evidence>
<keyword evidence="2" id="KW-1185">Reference proteome</keyword>
<sequence>MGVSSTPSKDIFMTFLAHPSGTGFSVDATFQNLFPTVGGISSIHFKPSHEITFYSDDEKPNTCYYTGVIDREGKVEVILVDPYEMEDNRCKELTASYGDNFLNNGVTLDMKSMDAMILGKNGKTDIYTITEGRSDEGYCMGPDNSGRLDCTFKRVEGPANEVSFHLNGKVDIFNDRQERVRCDYIVKDKTDVKLTCPEPTKGMRCLVESLTENVELRRKVGSLELTAEVSNELCWTADTHVYKQVEWEKAFFDFNLERVRDGLTLDATFSADDSSQTIATVAMKDNGDIEFAGGKKKCKYREGKVKVILVDPYEMEDNRCKELTASYGDNFLNNGVTLDMKSKTAIITDDEGHQDSYDMSHTGSGPEPGYCVGINDNGRLECTLRCTMGIVIEISLHLNGKVDIFNDRQERVRCDYIVKDKTDVKLTCPTIRNTFGILAKTQFVDTRGPLEMLTAITDSRDHEQWFIYKQIKWEKAFFDYNLERVHQKVALDAIFSSSNKNSERRIATVKMDTDRGIEIVGDRRKCKCQYKAIFDSESGAINIDLKSAISPDCQTILRGSTSGSTISLAKPQVSEARSGLGTLGKQMKGAFQSTLSLARDFKVTRKSVMVITNRALKRLMTYFDDGNAEVLESTGKNSKAFIKE</sequence>
<gene>
    <name evidence="1" type="ORF">FOL47_009321</name>
</gene>
<evidence type="ECO:0000313" key="1">
    <source>
        <dbReference type="EMBL" id="KAF4655721.1"/>
    </source>
</evidence>
<proteinExistence type="predicted"/>
<dbReference type="Proteomes" id="UP000591131">
    <property type="component" value="Unassembled WGS sequence"/>
</dbReference>
<comment type="caution">
    <text evidence="1">The sequence shown here is derived from an EMBL/GenBank/DDBJ whole genome shotgun (WGS) entry which is preliminary data.</text>
</comment>
<dbReference type="AlphaFoldDB" id="A0A7J6L947"/>
<dbReference type="EMBL" id="JAAPAO010000641">
    <property type="protein sequence ID" value="KAF4655721.1"/>
    <property type="molecule type" value="Genomic_DNA"/>
</dbReference>
<organism evidence="1 2">
    <name type="scientific">Perkinsus chesapeaki</name>
    <name type="common">Clam parasite</name>
    <name type="synonym">Perkinsus andrewsi</name>
    <dbReference type="NCBI Taxonomy" id="330153"/>
    <lineage>
        <taxon>Eukaryota</taxon>
        <taxon>Sar</taxon>
        <taxon>Alveolata</taxon>
        <taxon>Perkinsozoa</taxon>
        <taxon>Perkinsea</taxon>
        <taxon>Perkinsida</taxon>
        <taxon>Perkinsidae</taxon>
        <taxon>Perkinsus</taxon>
    </lineage>
</organism>
<name>A0A7J6L947_PERCH</name>
<accession>A0A7J6L947</accession>
<protein>
    <submittedName>
        <fullName evidence="1">Uncharacterized protein</fullName>
    </submittedName>
</protein>
<reference evidence="1 2" key="1">
    <citation type="submission" date="2020-04" db="EMBL/GenBank/DDBJ databases">
        <title>Perkinsus chesapeaki whole genome sequence.</title>
        <authorList>
            <person name="Bogema D.R."/>
        </authorList>
    </citation>
    <scope>NUCLEOTIDE SEQUENCE [LARGE SCALE GENOMIC DNA]</scope>
    <source>
        <strain evidence="1">ATCC PRA-425</strain>
    </source>
</reference>